<protein>
    <recommendedName>
        <fullName evidence="1">Schlafen AlbA-2 domain-containing protein</fullName>
    </recommendedName>
</protein>
<dbReference type="Gene3D" id="3.30.950.30">
    <property type="entry name" value="Schlafen, AAA domain"/>
    <property type="match status" value="1"/>
</dbReference>
<evidence type="ECO:0000259" key="1">
    <source>
        <dbReference type="Pfam" id="PF04326"/>
    </source>
</evidence>
<evidence type="ECO:0000313" key="3">
    <source>
        <dbReference type="Proteomes" id="UP001501734"/>
    </source>
</evidence>
<dbReference type="InterPro" id="IPR007421">
    <property type="entry name" value="Schlafen_AlbA_2_dom"/>
</dbReference>
<name>A0ABP7V1I2_9BACI</name>
<sequence>MKISELIGETTEYDKKETLEVRRPKSWLKSVSAFANGMGGALVFGVNDNEDLLGITNSKEVSEKISEIIKTKIDPIPQIIMEIHEEDGKEFVIIRVPTGIETPYYYIADGNRIAYVRVGNQSIPAGNQDLKQLVLRGSN</sequence>
<dbReference type="RefSeq" id="WP_344909364.1">
    <property type="nucleotide sequence ID" value="NZ_BAABDL010000004.1"/>
</dbReference>
<reference evidence="3" key="1">
    <citation type="journal article" date="2019" name="Int. J. Syst. Evol. Microbiol.">
        <title>The Global Catalogue of Microorganisms (GCM) 10K type strain sequencing project: providing services to taxonomists for standard genome sequencing and annotation.</title>
        <authorList>
            <consortium name="The Broad Institute Genomics Platform"/>
            <consortium name="The Broad Institute Genome Sequencing Center for Infectious Disease"/>
            <person name="Wu L."/>
            <person name="Ma J."/>
        </authorList>
    </citation>
    <scope>NUCLEOTIDE SEQUENCE [LARGE SCALE GENOMIC DNA]</scope>
    <source>
        <strain evidence="3">JCM 17250</strain>
    </source>
</reference>
<organism evidence="2 3">
    <name type="scientific">Amphibacillus indicireducens</name>
    <dbReference type="NCBI Taxonomy" id="1076330"/>
    <lineage>
        <taxon>Bacteria</taxon>
        <taxon>Bacillati</taxon>
        <taxon>Bacillota</taxon>
        <taxon>Bacilli</taxon>
        <taxon>Bacillales</taxon>
        <taxon>Bacillaceae</taxon>
        <taxon>Amphibacillus</taxon>
    </lineage>
</organism>
<evidence type="ECO:0000313" key="2">
    <source>
        <dbReference type="EMBL" id="GAA4057465.1"/>
    </source>
</evidence>
<dbReference type="Proteomes" id="UP001501734">
    <property type="component" value="Unassembled WGS sequence"/>
</dbReference>
<feature type="domain" description="Schlafen AlbA-2" evidence="1">
    <location>
        <begin position="9"/>
        <end position="125"/>
    </location>
</feature>
<dbReference type="PANTHER" id="PTHR30595">
    <property type="entry name" value="GLPR-RELATED TRANSCRIPTIONAL REPRESSOR"/>
    <property type="match status" value="1"/>
</dbReference>
<dbReference type="Pfam" id="PF04326">
    <property type="entry name" value="SLFN_AlbA_2"/>
    <property type="match status" value="1"/>
</dbReference>
<dbReference type="EMBL" id="BAABDL010000004">
    <property type="protein sequence ID" value="GAA4057465.1"/>
    <property type="molecule type" value="Genomic_DNA"/>
</dbReference>
<dbReference type="PANTHER" id="PTHR30595:SF6">
    <property type="entry name" value="SCHLAFEN ALBA-2 DOMAIN-CONTAINING PROTEIN"/>
    <property type="match status" value="1"/>
</dbReference>
<keyword evidence="3" id="KW-1185">Reference proteome</keyword>
<accession>A0ABP7V1I2</accession>
<proteinExistence type="predicted"/>
<dbReference type="InterPro" id="IPR038461">
    <property type="entry name" value="Schlafen_AlbA_2_dom_sf"/>
</dbReference>
<gene>
    <name evidence="2" type="ORF">GCM10022410_01080</name>
</gene>
<comment type="caution">
    <text evidence="2">The sequence shown here is derived from an EMBL/GenBank/DDBJ whole genome shotgun (WGS) entry which is preliminary data.</text>
</comment>